<feature type="region of interest" description="Disordered" evidence="1">
    <location>
        <begin position="1"/>
        <end position="63"/>
    </location>
</feature>
<organism evidence="2 3">
    <name type="scientific">Liparis tanakae</name>
    <name type="common">Tanaka's snailfish</name>
    <dbReference type="NCBI Taxonomy" id="230148"/>
    <lineage>
        <taxon>Eukaryota</taxon>
        <taxon>Metazoa</taxon>
        <taxon>Chordata</taxon>
        <taxon>Craniata</taxon>
        <taxon>Vertebrata</taxon>
        <taxon>Euteleostomi</taxon>
        <taxon>Actinopterygii</taxon>
        <taxon>Neopterygii</taxon>
        <taxon>Teleostei</taxon>
        <taxon>Neoteleostei</taxon>
        <taxon>Acanthomorphata</taxon>
        <taxon>Eupercaria</taxon>
        <taxon>Perciformes</taxon>
        <taxon>Cottioidei</taxon>
        <taxon>Cottales</taxon>
        <taxon>Liparidae</taxon>
        <taxon>Liparis</taxon>
    </lineage>
</organism>
<dbReference type="AlphaFoldDB" id="A0A4Z2FT40"/>
<evidence type="ECO:0000313" key="3">
    <source>
        <dbReference type="Proteomes" id="UP000314294"/>
    </source>
</evidence>
<accession>A0A4Z2FT40</accession>
<reference evidence="2 3" key="1">
    <citation type="submission" date="2019-03" db="EMBL/GenBank/DDBJ databases">
        <title>First draft genome of Liparis tanakae, snailfish: a comprehensive survey of snailfish specific genes.</title>
        <authorList>
            <person name="Kim W."/>
            <person name="Song I."/>
            <person name="Jeong J.-H."/>
            <person name="Kim D."/>
            <person name="Kim S."/>
            <person name="Ryu S."/>
            <person name="Song J.Y."/>
            <person name="Lee S.K."/>
        </authorList>
    </citation>
    <scope>NUCLEOTIDE SEQUENCE [LARGE SCALE GENOMIC DNA]</scope>
    <source>
        <tissue evidence="2">Muscle</tissue>
    </source>
</reference>
<name>A0A4Z2FT40_9TELE</name>
<protein>
    <submittedName>
        <fullName evidence="2">Uncharacterized protein</fullName>
    </submittedName>
</protein>
<comment type="caution">
    <text evidence="2">The sequence shown here is derived from an EMBL/GenBank/DDBJ whole genome shotgun (WGS) entry which is preliminary data.</text>
</comment>
<evidence type="ECO:0000313" key="2">
    <source>
        <dbReference type="EMBL" id="TNN44181.1"/>
    </source>
</evidence>
<feature type="compositionally biased region" description="Basic and acidic residues" evidence="1">
    <location>
        <begin position="1"/>
        <end position="10"/>
    </location>
</feature>
<dbReference type="EMBL" id="SRLO01000919">
    <property type="protein sequence ID" value="TNN44181.1"/>
    <property type="molecule type" value="Genomic_DNA"/>
</dbReference>
<evidence type="ECO:0000256" key="1">
    <source>
        <dbReference type="SAM" id="MobiDB-lite"/>
    </source>
</evidence>
<gene>
    <name evidence="2" type="ORF">EYF80_045626</name>
</gene>
<sequence>MQSERREGSRALRWRRKETPTGTGLKHRREFCPRGRATSASSLPPLLHAERSQKAASVMRGTK</sequence>
<dbReference type="Proteomes" id="UP000314294">
    <property type="component" value="Unassembled WGS sequence"/>
</dbReference>
<keyword evidence="3" id="KW-1185">Reference proteome</keyword>
<proteinExistence type="predicted"/>